<reference evidence="2 3" key="1">
    <citation type="submission" date="2018-08" db="EMBL/GenBank/DDBJ databases">
        <title>Genome and evolution of the arbuscular mycorrhizal fungus Diversispora epigaea (formerly Glomus versiforme) and its bacterial endosymbionts.</title>
        <authorList>
            <person name="Sun X."/>
            <person name="Fei Z."/>
            <person name="Harrison M."/>
        </authorList>
    </citation>
    <scope>NUCLEOTIDE SEQUENCE [LARGE SCALE GENOMIC DNA]</scope>
    <source>
        <strain evidence="2 3">IT104</strain>
    </source>
</reference>
<evidence type="ECO:0000313" key="3">
    <source>
        <dbReference type="Proteomes" id="UP000266861"/>
    </source>
</evidence>
<sequence>MILVKRSHKSKFRQGKGSKDSIGISSSSGGLFYAREMLDILYPQRRKLNYVTQDLSNNSLSEITTNGIM</sequence>
<keyword evidence="3" id="KW-1185">Reference proteome</keyword>
<evidence type="ECO:0000256" key="1">
    <source>
        <dbReference type="SAM" id="MobiDB-lite"/>
    </source>
</evidence>
<dbReference type="EMBL" id="PQFF01000515">
    <property type="protein sequence ID" value="RHZ46446.1"/>
    <property type="molecule type" value="Genomic_DNA"/>
</dbReference>
<name>A0A397GAM4_9GLOM</name>
<comment type="caution">
    <text evidence="2">The sequence shown here is derived from an EMBL/GenBank/DDBJ whole genome shotgun (WGS) entry which is preliminary data.</text>
</comment>
<gene>
    <name evidence="2" type="ORF">Glove_621g49</name>
</gene>
<protein>
    <submittedName>
        <fullName evidence="2">Uncharacterized protein</fullName>
    </submittedName>
</protein>
<feature type="region of interest" description="Disordered" evidence="1">
    <location>
        <begin position="1"/>
        <end position="24"/>
    </location>
</feature>
<accession>A0A397GAM4</accession>
<dbReference type="AlphaFoldDB" id="A0A397GAM4"/>
<feature type="compositionally biased region" description="Basic residues" evidence="1">
    <location>
        <begin position="1"/>
        <end position="16"/>
    </location>
</feature>
<evidence type="ECO:0000313" key="2">
    <source>
        <dbReference type="EMBL" id="RHZ46446.1"/>
    </source>
</evidence>
<proteinExistence type="predicted"/>
<dbReference type="Proteomes" id="UP000266861">
    <property type="component" value="Unassembled WGS sequence"/>
</dbReference>
<organism evidence="2 3">
    <name type="scientific">Diversispora epigaea</name>
    <dbReference type="NCBI Taxonomy" id="1348612"/>
    <lineage>
        <taxon>Eukaryota</taxon>
        <taxon>Fungi</taxon>
        <taxon>Fungi incertae sedis</taxon>
        <taxon>Mucoromycota</taxon>
        <taxon>Glomeromycotina</taxon>
        <taxon>Glomeromycetes</taxon>
        <taxon>Diversisporales</taxon>
        <taxon>Diversisporaceae</taxon>
        <taxon>Diversispora</taxon>
    </lineage>
</organism>